<evidence type="ECO:0000256" key="1">
    <source>
        <dbReference type="SAM" id="MobiDB-lite"/>
    </source>
</evidence>
<organism evidence="2">
    <name type="scientific">Daucus carota subsp. sativus</name>
    <name type="common">Carrot</name>
    <dbReference type="NCBI Taxonomy" id="79200"/>
    <lineage>
        <taxon>Eukaryota</taxon>
        <taxon>Viridiplantae</taxon>
        <taxon>Streptophyta</taxon>
        <taxon>Embryophyta</taxon>
        <taxon>Tracheophyta</taxon>
        <taxon>Spermatophyta</taxon>
        <taxon>Magnoliopsida</taxon>
        <taxon>eudicotyledons</taxon>
        <taxon>Gunneridae</taxon>
        <taxon>Pentapetalae</taxon>
        <taxon>asterids</taxon>
        <taxon>campanulids</taxon>
        <taxon>Apiales</taxon>
        <taxon>Apiaceae</taxon>
        <taxon>Apioideae</taxon>
        <taxon>Scandiceae</taxon>
        <taxon>Daucinae</taxon>
        <taxon>Daucus</taxon>
        <taxon>Daucus sect. Daucus</taxon>
    </lineage>
</organism>
<comment type="caution">
    <text evidence="2">The sequence shown here is derived from an EMBL/GenBank/DDBJ whole genome shotgun (WGS) entry which is preliminary data.</text>
</comment>
<feature type="region of interest" description="Disordered" evidence="1">
    <location>
        <begin position="1"/>
        <end position="53"/>
    </location>
</feature>
<reference evidence="2" key="1">
    <citation type="journal article" date="2016" name="Nat. Genet.">
        <title>A high-quality carrot genome assembly provides new insights into carotenoid accumulation and asterid genome evolution.</title>
        <authorList>
            <person name="Iorizzo M."/>
            <person name="Ellison S."/>
            <person name="Senalik D."/>
            <person name="Zeng P."/>
            <person name="Satapoomin P."/>
            <person name="Huang J."/>
            <person name="Bowman M."/>
            <person name="Iovene M."/>
            <person name="Sanseverino W."/>
            <person name="Cavagnaro P."/>
            <person name="Yildiz M."/>
            <person name="Macko-Podgorni A."/>
            <person name="Moranska E."/>
            <person name="Grzebelus E."/>
            <person name="Grzebelus D."/>
            <person name="Ashrafi H."/>
            <person name="Zheng Z."/>
            <person name="Cheng S."/>
            <person name="Spooner D."/>
            <person name="Van Deynze A."/>
            <person name="Simon P."/>
        </authorList>
    </citation>
    <scope>NUCLEOTIDE SEQUENCE [LARGE SCALE GENOMIC DNA]</scope>
    <source>
        <tissue evidence="2">Leaf</tissue>
    </source>
</reference>
<gene>
    <name evidence="2" type="ORF">DCAR_027229</name>
</gene>
<proteinExistence type="predicted"/>
<feature type="region of interest" description="Disordered" evidence="1">
    <location>
        <begin position="100"/>
        <end position="137"/>
    </location>
</feature>
<dbReference type="AlphaFoldDB" id="A0A175YP18"/>
<protein>
    <submittedName>
        <fullName evidence="2">Uncharacterized protein</fullName>
    </submittedName>
</protein>
<feature type="compositionally biased region" description="Low complexity" evidence="1">
    <location>
        <begin position="100"/>
        <end position="111"/>
    </location>
</feature>
<dbReference type="EMBL" id="LNRQ01000008">
    <property type="protein sequence ID" value="KZM85349.1"/>
    <property type="molecule type" value="Genomic_DNA"/>
</dbReference>
<evidence type="ECO:0000313" key="2">
    <source>
        <dbReference type="EMBL" id="KZM85349.1"/>
    </source>
</evidence>
<dbReference type="Gramene" id="KZM85349">
    <property type="protein sequence ID" value="KZM85349"/>
    <property type="gene ID" value="DCAR_027229"/>
</dbReference>
<sequence>MSNVTVSAALPPLSSTPDIGNSLPPITSSLPKPDGGLSPPEPADQGPSETTTPVISYNVSSASEQLSKTLICIISHTLILAVSMLYRLYHCTFNTGNSLPPIISSSPKPNSDLTQPESADQGPSEAISHLNYNESSA</sequence>
<name>A0A175YP18_DAUCS</name>
<accession>A0A175YP18</accession>
<feature type="compositionally biased region" description="Polar residues" evidence="1">
    <location>
        <begin position="13"/>
        <end position="30"/>
    </location>
</feature>